<dbReference type="InterPro" id="IPR016186">
    <property type="entry name" value="C-type_lectin-like/link_sf"/>
</dbReference>
<sequence length="169" mass="19569">MAAKSISRIFVVCLLANLCSVIAGNKSGFRNVPASSEKCPHLWTQHEDNCYMMYVIPATREIARLECEETQGALLVNILTPSEREFVLDYWDQISPFTEVIWLGLKKDSENTDDFFWDYGIELDFTDWINDEPDDNELEDCVVLVKDLGWKVHHCHNTEYPFICIKSRV</sequence>
<dbReference type="EMBL" id="JAIZAY010000001">
    <property type="protein sequence ID" value="KAJ8048310.1"/>
    <property type="molecule type" value="Genomic_DNA"/>
</dbReference>
<keyword evidence="1" id="KW-0732">Signal</keyword>
<dbReference type="Gene3D" id="3.10.100.10">
    <property type="entry name" value="Mannose-Binding Protein A, subunit A"/>
    <property type="match status" value="1"/>
</dbReference>
<evidence type="ECO:0000259" key="2">
    <source>
        <dbReference type="PROSITE" id="PS50041"/>
    </source>
</evidence>
<dbReference type="OrthoDB" id="441660at2759"/>
<dbReference type="Proteomes" id="UP001152320">
    <property type="component" value="Chromosome 1"/>
</dbReference>
<keyword evidence="4" id="KW-1185">Reference proteome</keyword>
<feature type="signal peptide" evidence="1">
    <location>
        <begin position="1"/>
        <end position="24"/>
    </location>
</feature>
<dbReference type="AlphaFoldDB" id="A0A9Q1CNU0"/>
<dbReference type="SMART" id="SM00034">
    <property type="entry name" value="CLECT"/>
    <property type="match status" value="1"/>
</dbReference>
<feature type="domain" description="C-type lectin" evidence="2">
    <location>
        <begin position="46"/>
        <end position="155"/>
    </location>
</feature>
<proteinExistence type="predicted"/>
<dbReference type="PANTHER" id="PTHR22803">
    <property type="entry name" value="MANNOSE, PHOSPHOLIPASE, LECTIN RECEPTOR RELATED"/>
    <property type="match status" value="1"/>
</dbReference>
<gene>
    <name evidence="3" type="ORF">HOLleu_00572</name>
</gene>
<accession>A0A9Q1CNU0</accession>
<feature type="chain" id="PRO_5040446050" evidence="1">
    <location>
        <begin position="25"/>
        <end position="169"/>
    </location>
</feature>
<dbReference type="InterPro" id="IPR050111">
    <property type="entry name" value="C-type_lectin/snaclec_domain"/>
</dbReference>
<organism evidence="3 4">
    <name type="scientific">Holothuria leucospilota</name>
    <name type="common">Black long sea cucumber</name>
    <name type="synonym">Mertensiothuria leucospilota</name>
    <dbReference type="NCBI Taxonomy" id="206669"/>
    <lineage>
        <taxon>Eukaryota</taxon>
        <taxon>Metazoa</taxon>
        <taxon>Echinodermata</taxon>
        <taxon>Eleutherozoa</taxon>
        <taxon>Echinozoa</taxon>
        <taxon>Holothuroidea</taxon>
        <taxon>Aspidochirotacea</taxon>
        <taxon>Aspidochirotida</taxon>
        <taxon>Holothuriidae</taxon>
        <taxon>Holothuria</taxon>
    </lineage>
</organism>
<evidence type="ECO:0000313" key="3">
    <source>
        <dbReference type="EMBL" id="KAJ8048310.1"/>
    </source>
</evidence>
<comment type="caution">
    <text evidence="3">The sequence shown here is derived from an EMBL/GenBank/DDBJ whole genome shotgun (WGS) entry which is preliminary data.</text>
</comment>
<protein>
    <submittedName>
        <fullName evidence="3">Alpha-N-acetylgalactosamine-specific lectin</fullName>
    </submittedName>
</protein>
<name>A0A9Q1CNU0_HOLLE</name>
<evidence type="ECO:0000256" key="1">
    <source>
        <dbReference type="SAM" id="SignalP"/>
    </source>
</evidence>
<dbReference type="PROSITE" id="PS50041">
    <property type="entry name" value="C_TYPE_LECTIN_2"/>
    <property type="match status" value="1"/>
</dbReference>
<dbReference type="SUPFAM" id="SSF56436">
    <property type="entry name" value="C-type lectin-like"/>
    <property type="match status" value="1"/>
</dbReference>
<dbReference type="Pfam" id="PF00059">
    <property type="entry name" value="Lectin_C"/>
    <property type="match status" value="1"/>
</dbReference>
<reference evidence="3" key="1">
    <citation type="submission" date="2021-10" db="EMBL/GenBank/DDBJ databases">
        <title>Tropical sea cucumber genome reveals ecological adaptation and Cuvierian tubules defense mechanism.</title>
        <authorList>
            <person name="Chen T."/>
        </authorList>
    </citation>
    <scope>NUCLEOTIDE SEQUENCE</scope>
    <source>
        <strain evidence="3">Nanhai2018</strain>
        <tissue evidence="3">Muscle</tissue>
    </source>
</reference>
<evidence type="ECO:0000313" key="4">
    <source>
        <dbReference type="Proteomes" id="UP001152320"/>
    </source>
</evidence>
<dbReference type="InterPro" id="IPR016187">
    <property type="entry name" value="CTDL_fold"/>
</dbReference>
<dbReference type="InterPro" id="IPR001304">
    <property type="entry name" value="C-type_lectin-like"/>
</dbReference>